<dbReference type="Proteomes" id="UP000649617">
    <property type="component" value="Unassembled WGS sequence"/>
</dbReference>
<dbReference type="Gene3D" id="1.25.40.10">
    <property type="entry name" value="Tetratricopeptide repeat domain"/>
    <property type="match status" value="1"/>
</dbReference>
<dbReference type="InterPro" id="IPR019734">
    <property type="entry name" value="TPR_rpt"/>
</dbReference>
<dbReference type="InterPro" id="IPR011990">
    <property type="entry name" value="TPR-like_helical_dom_sf"/>
</dbReference>
<dbReference type="AlphaFoldDB" id="A0A812VXC7"/>
<feature type="compositionally biased region" description="Basic and acidic residues" evidence="2">
    <location>
        <begin position="381"/>
        <end position="391"/>
    </location>
</feature>
<dbReference type="SMART" id="SM00028">
    <property type="entry name" value="TPR"/>
    <property type="match status" value="2"/>
</dbReference>
<dbReference type="OrthoDB" id="420195at2759"/>
<dbReference type="SUPFAM" id="SSF48452">
    <property type="entry name" value="TPR-like"/>
    <property type="match status" value="1"/>
</dbReference>
<name>A0A812VXC7_SYMPI</name>
<feature type="repeat" description="TPR" evidence="1">
    <location>
        <begin position="800"/>
        <end position="833"/>
    </location>
</feature>
<keyword evidence="4" id="KW-1185">Reference proteome</keyword>
<keyword evidence="1" id="KW-0802">TPR repeat</keyword>
<comment type="caution">
    <text evidence="3">The sequence shown here is derived from an EMBL/GenBank/DDBJ whole genome shotgun (WGS) entry which is preliminary data.</text>
</comment>
<dbReference type="EMBL" id="CAJNIZ010043040">
    <property type="protein sequence ID" value="CAE7647853.1"/>
    <property type="molecule type" value="Genomic_DNA"/>
</dbReference>
<evidence type="ECO:0000256" key="2">
    <source>
        <dbReference type="SAM" id="MobiDB-lite"/>
    </source>
</evidence>
<feature type="non-terminal residue" evidence="3">
    <location>
        <position position="1"/>
    </location>
</feature>
<reference evidence="3" key="1">
    <citation type="submission" date="2021-02" db="EMBL/GenBank/DDBJ databases">
        <authorList>
            <person name="Dougan E. K."/>
            <person name="Rhodes N."/>
            <person name="Thang M."/>
            <person name="Chan C."/>
        </authorList>
    </citation>
    <scope>NUCLEOTIDE SEQUENCE</scope>
</reference>
<feature type="region of interest" description="Disordered" evidence="2">
    <location>
        <begin position="369"/>
        <end position="391"/>
    </location>
</feature>
<evidence type="ECO:0000313" key="3">
    <source>
        <dbReference type="EMBL" id="CAE7647853.1"/>
    </source>
</evidence>
<protein>
    <submittedName>
        <fullName evidence="3">Dnc protein</fullName>
    </submittedName>
</protein>
<gene>
    <name evidence="3" type="primary">dnc</name>
    <name evidence="3" type="ORF">SPIL2461_LOCUS17240</name>
</gene>
<proteinExistence type="predicted"/>
<sequence>MIVARVPGNLEVMALVDLLNGLLNAAATESVQTQLDTILACKTEEQLERAAGKQANIIEMVRDMSKLMCRSARPILRKKGHGDGGLRVFSQVLRELEVISALEQMSVLLGSYQYVLWMGPVADNKQARSPRRQSVRAMPASVTVAYIHHAALAPFERRKRACFRTVAFLDMMLREYAKSAGAAGEAWSAVEATRAPLNVWILGARDGEEGWLARQGYCEDAAGLLSGETVRMNLHLLGDVEEANIPPGRRVTVSVSAEPPKSKPDLVVCLHADERLTRWMPVLAEFLAITTRDKPVVAFTSRCEAEAESAAGLFGRLGSKVLLCSVRNLFSGMAAGPQAMYDDHGWVSAIQGSLFTTTQLQDHTKAIDLSSLEQPPPEASSPKEAEGTERGQRNPAVFWGILDLKYDPNLPLENRVKVLETGDGRSSKFSGYGAAIKESFKADKKLEETLHRAVLVENKKLTRDFFVEGGYGHLMPKQVCYRRSYRDDLAADIINGLDLQSSDGCCVLKLCNRARGAGCIPIAAADLDLALERLLTLPDNVEAWLDGQDSEFPVECKWGCFQEQIRHWWSNECPVFVAEELCKSAPVEQEGKAYDGTMRVGFSLHRVEEPAELEEAEEEELPFYSTTANDQEPAVVFPGEAPPGSLSIEWLGGYWKLPAEDTTSSDLSAKVISKARQGTAPVDARQLQEVYAALGDSVQLVFTNASLSPQTLLRRYPDMSELGAFVASRLACSMRLRDPTKSNMVLGLAQASLSKGQGPCKPFVESYIHRNFGVLEAMMGRWAKSEPHFVKAISVMPTNATARFLLGMQCLESEHWKKAIVQFESALQLDPDFKAPWINLAFAFLRLGQWNNAIR</sequence>
<accession>A0A812VXC7</accession>
<organism evidence="3 4">
    <name type="scientific">Symbiodinium pilosum</name>
    <name type="common">Dinoflagellate</name>
    <dbReference type="NCBI Taxonomy" id="2952"/>
    <lineage>
        <taxon>Eukaryota</taxon>
        <taxon>Sar</taxon>
        <taxon>Alveolata</taxon>
        <taxon>Dinophyceae</taxon>
        <taxon>Suessiales</taxon>
        <taxon>Symbiodiniaceae</taxon>
        <taxon>Symbiodinium</taxon>
    </lineage>
</organism>
<evidence type="ECO:0000256" key="1">
    <source>
        <dbReference type="PROSITE-ProRule" id="PRU00339"/>
    </source>
</evidence>
<evidence type="ECO:0000313" key="4">
    <source>
        <dbReference type="Proteomes" id="UP000649617"/>
    </source>
</evidence>
<dbReference type="PROSITE" id="PS50005">
    <property type="entry name" value="TPR"/>
    <property type="match status" value="1"/>
</dbReference>